<dbReference type="InterPro" id="IPR052535">
    <property type="entry name" value="Bacilysin_H2HPP_isomerase"/>
</dbReference>
<keyword evidence="3" id="KW-1185">Reference proteome</keyword>
<proteinExistence type="predicted"/>
<dbReference type="SUPFAM" id="SSF51182">
    <property type="entry name" value="RmlC-like cupins"/>
    <property type="match status" value="1"/>
</dbReference>
<organism evidence="2 3">
    <name type="scientific">Paraflavitalea soli</name>
    <dbReference type="NCBI Taxonomy" id="2315862"/>
    <lineage>
        <taxon>Bacteria</taxon>
        <taxon>Pseudomonadati</taxon>
        <taxon>Bacteroidota</taxon>
        <taxon>Chitinophagia</taxon>
        <taxon>Chitinophagales</taxon>
        <taxon>Chitinophagaceae</taxon>
        <taxon>Paraflavitalea</taxon>
    </lineage>
</organism>
<dbReference type="OrthoDB" id="9811153at2"/>
<dbReference type="InterPro" id="IPR025499">
    <property type="entry name" value="KdgF"/>
</dbReference>
<dbReference type="Pfam" id="PF07883">
    <property type="entry name" value="Cupin_2"/>
    <property type="match status" value="1"/>
</dbReference>
<sequence>MQHLNDIKGKEIVPGYFGRFVHGDKLTLSIVDIKKGSPLPEHKHPHEQVTFILEGELEMVIGGEKMVLTQGMTHVIPGNVPHSAIALTDCRVLDAFSPVRDDYRVD</sequence>
<evidence type="ECO:0000259" key="1">
    <source>
        <dbReference type="Pfam" id="PF07883"/>
    </source>
</evidence>
<dbReference type="Proteomes" id="UP000263900">
    <property type="component" value="Chromosome"/>
</dbReference>
<dbReference type="CDD" id="cd02238">
    <property type="entry name" value="cupin_KdgF"/>
    <property type="match status" value="1"/>
</dbReference>
<gene>
    <name evidence="2" type="ORF">D3H65_31770</name>
</gene>
<dbReference type="PIRSF" id="PIRSF029883">
    <property type="entry name" value="KdgF"/>
    <property type="match status" value="1"/>
</dbReference>
<feature type="domain" description="Cupin type-2" evidence="1">
    <location>
        <begin position="30"/>
        <end position="95"/>
    </location>
</feature>
<dbReference type="InterPro" id="IPR011051">
    <property type="entry name" value="RmlC_Cupin_sf"/>
</dbReference>
<dbReference type="InterPro" id="IPR014710">
    <property type="entry name" value="RmlC-like_jellyroll"/>
</dbReference>
<dbReference type="InterPro" id="IPR013096">
    <property type="entry name" value="Cupin_2"/>
</dbReference>
<dbReference type="PANTHER" id="PTHR40112">
    <property type="entry name" value="H2HPP ISOMERASE"/>
    <property type="match status" value="1"/>
</dbReference>
<dbReference type="PANTHER" id="PTHR40112:SF1">
    <property type="entry name" value="H2HPP ISOMERASE"/>
    <property type="match status" value="1"/>
</dbReference>
<dbReference type="KEGG" id="pseg:D3H65_31770"/>
<accession>A0A3B7N2L8</accession>
<name>A0A3B7N2L8_9BACT</name>
<dbReference type="Gene3D" id="2.60.120.10">
    <property type="entry name" value="Jelly Rolls"/>
    <property type="match status" value="1"/>
</dbReference>
<evidence type="ECO:0000313" key="2">
    <source>
        <dbReference type="EMBL" id="AXY78295.1"/>
    </source>
</evidence>
<dbReference type="AlphaFoldDB" id="A0A3B7N2L8"/>
<evidence type="ECO:0000313" key="3">
    <source>
        <dbReference type="Proteomes" id="UP000263900"/>
    </source>
</evidence>
<dbReference type="RefSeq" id="WP_119054167.1">
    <property type="nucleotide sequence ID" value="NZ_CP032157.1"/>
</dbReference>
<protein>
    <submittedName>
        <fullName evidence="2">Cupin domain-containing protein</fullName>
    </submittedName>
</protein>
<dbReference type="EMBL" id="CP032157">
    <property type="protein sequence ID" value="AXY78295.1"/>
    <property type="molecule type" value="Genomic_DNA"/>
</dbReference>
<reference evidence="2 3" key="1">
    <citation type="submission" date="2018-09" db="EMBL/GenBank/DDBJ databases">
        <title>Genome sequencing of strain 6GH32-13.</title>
        <authorList>
            <person name="Weon H.-Y."/>
            <person name="Heo J."/>
            <person name="Kwon S.-W."/>
        </authorList>
    </citation>
    <scope>NUCLEOTIDE SEQUENCE [LARGE SCALE GENOMIC DNA]</scope>
    <source>
        <strain evidence="2 3">5GH32-13</strain>
    </source>
</reference>